<keyword evidence="1" id="KW-1133">Transmembrane helix</keyword>
<sequence length="199" mass="22412">MQHYRVVPHCIQCNGLQSKAVNNEKKTNSNFPLLNTALQSQLFLHFNTSPTPRQQQHCQRLKCYNINDNSKSLHMHIPPRTCRMRHNCVAFVTGSGGSNGSSNNNKLFIEPKCMACIYALQQQRQASIVTTNTPLFVPPAAYLSTHLRPHQMSASLHRFCFTDYTVEIVHPEMCMLLPLLAISFAVTAIVIAATAFKQQ</sequence>
<evidence type="ECO:0000256" key="1">
    <source>
        <dbReference type="SAM" id="Phobius"/>
    </source>
</evidence>
<name>A0A811V9A1_CERCA</name>
<dbReference type="EMBL" id="CAJHJT010000034">
    <property type="protein sequence ID" value="CAD7006213.1"/>
    <property type="molecule type" value="Genomic_DNA"/>
</dbReference>
<dbReference type="AlphaFoldDB" id="A0A811V9A1"/>
<proteinExistence type="predicted"/>
<organism evidence="2 3">
    <name type="scientific">Ceratitis capitata</name>
    <name type="common">Mediterranean fruit fly</name>
    <name type="synonym">Tephritis capitata</name>
    <dbReference type="NCBI Taxonomy" id="7213"/>
    <lineage>
        <taxon>Eukaryota</taxon>
        <taxon>Metazoa</taxon>
        <taxon>Ecdysozoa</taxon>
        <taxon>Arthropoda</taxon>
        <taxon>Hexapoda</taxon>
        <taxon>Insecta</taxon>
        <taxon>Pterygota</taxon>
        <taxon>Neoptera</taxon>
        <taxon>Endopterygota</taxon>
        <taxon>Diptera</taxon>
        <taxon>Brachycera</taxon>
        <taxon>Muscomorpha</taxon>
        <taxon>Tephritoidea</taxon>
        <taxon>Tephritidae</taxon>
        <taxon>Ceratitis</taxon>
        <taxon>Ceratitis</taxon>
    </lineage>
</organism>
<feature type="transmembrane region" description="Helical" evidence="1">
    <location>
        <begin position="175"/>
        <end position="196"/>
    </location>
</feature>
<accession>A0A811V9A1</accession>
<gene>
    <name evidence="2" type="ORF">CCAP1982_LOCUS14540</name>
</gene>
<keyword evidence="1" id="KW-0812">Transmembrane</keyword>
<keyword evidence="1" id="KW-0472">Membrane</keyword>
<protein>
    <submittedName>
        <fullName evidence="2">(Mediterranean fruit fly) hypothetical protein</fullName>
    </submittedName>
</protein>
<evidence type="ECO:0000313" key="3">
    <source>
        <dbReference type="Proteomes" id="UP000606786"/>
    </source>
</evidence>
<dbReference type="Proteomes" id="UP000606786">
    <property type="component" value="Unassembled WGS sequence"/>
</dbReference>
<keyword evidence="3" id="KW-1185">Reference proteome</keyword>
<reference evidence="2" key="1">
    <citation type="submission" date="2020-11" db="EMBL/GenBank/DDBJ databases">
        <authorList>
            <person name="Whitehead M."/>
        </authorList>
    </citation>
    <scope>NUCLEOTIDE SEQUENCE</scope>
    <source>
        <strain evidence="2">EGII</strain>
    </source>
</reference>
<evidence type="ECO:0000313" key="2">
    <source>
        <dbReference type="EMBL" id="CAD7006213.1"/>
    </source>
</evidence>
<comment type="caution">
    <text evidence="2">The sequence shown here is derived from an EMBL/GenBank/DDBJ whole genome shotgun (WGS) entry which is preliminary data.</text>
</comment>